<evidence type="ECO:0000313" key="4">
    <source>
        <dbReference type="EMBL" id="OEJ67740.1"/>
    </source>
</evidence>
<comment type="caution">
    <text evidence="4">The sequence shown here is derived from an EMBL/GenBank/DDBJ whole genome shotgun (WGS) entry which is preliminary data.</text>
</comment>
<keyword evidence="2" id="KW-0012">Acyltransferase</keyword>
<evidence type="ECO:0000259" key="3">
    <source>
        <dbReference type="PROSITE" id="PS51186"/>
    </source>
</evidence>
<dbReference type="AlphaFoldDB" id="A0A1E5Q9H3"/>
<reference evidence="5" key="1">
    <citation type="submission" date="2016-07" db="EMBL/GenBank/DDBJ databases">
        <authorList>
            <person name="Florea S."/>
            <person name="Webb J.S."/>
            <person name="Jaromczyk J."/>
            <person name="Schardl C.L."/>
        </authorList>
    </citation>
    <scope>NUCLEOTIDE SEQUENCE [LARGE SCALE GENOMIC DNA]</scope>
    <source>
        <strain evidence="5">MV-1</strain>
    </source>
</reference>
<protein>
    <recommendedName>
        <fullName evidence="3">N-acetyltransferase domain-containing protein</fullName>
    </recommendedName>
</protein>
<sequence length="171" mass="18730">MSTFSTRIAERGDADNISALLRTSYTVLMADDYPPDILATALPLICTANPALLTCGTYFVAEDAQNRIIGCGGWTPECPGVRPGQGEVQQHIGHIRHFATHPDWIRRGVGRALMTRSKDTARPQAITRLECYSSLSAQDFYAASGFQTLRHIELAISESCLFPSVLMDCPL</sequence>
<dbReference type="InterPro" id="IPR000182">
    <property type="entry name" value="GNAT_dom"/>
</dbReference>
<name>A0A1E5Q9H3_9PROT</name>
<evidence type="ECO:0000256" key="2">
    <source>
        <dbReference type="ARBA" id="ARBA00023315"/>
    </source>
</evidence>
<accession>A0A1E5Q9H3</accession>
<organism evidence="4 5">
    <name type="scientific">Magnetovibrio blakemorei</name>
    <dbReference type="NCBI Taxonomy" id="28181"/>
    <lineage>
        <taxon>Bacteria</taxon>
        <taxon>Pseudomonadati</taxon>
        <taxon>Pseudomonadota</taxon>
        <taxon>Alphaproteobacteria</taxon>
        <taxon>Rhodospirillales</taxon>
        <taxon>Magnetovibrionaceae</taxon>
        <taxon>Magnetovibrio</taxon>
    </lineage>
</organism>
<dbReference type="OrthoDB" id="118465at2"/>
<dbReference type="EMBL" id="MCGG01000020">
    <property type="protein sequence ID" value="OEJ67740.1"/>
    <property type="molecule type" value="Genomic_DNA"/>
</dbReference>
<dbReference type="PROSITE" id="PS51186">
    <property type="entry name" value="GNAT"/>
    <property type="match status" value="1"/>
</dbReference>
<keyword evidence="5" id="KW-1185">Reference proteome</keyword>
<dbReference type="PANTHER" id="PTHR43877">
    <property type="entry name" value="AMINOALKYLPHOSPHONATE N-ACETYLTRANSFERASE-RELATED-RELATED"/>
    <property type="match status" value="1"/>
</dbReference>
<dbReference type="Gene3D" id="3.40.630.30">
    <property type="match status" value="1"/>
</dbReference>
<keyword evidence="1" id="KW-0808">Transferase</keyword>
<gene>
    <name evidence="4" type="ORF">BEN30_08390</name>
</gene>
<dbReference type="InterPro" id="IPR016181">
    <property type="entry name" value="Acyl_CoA_acyltransferase"/>
</dbReference>
<dbReference type="Proteomes" id="UP000095347">
    <property type="component" value="Unassembled WGS sequence"/>
</dbReference>
<dbReference type="InterPro" id="IPR050832">
    <property type="entry name" value="Bact_Acetyltransf"/>
</dbReference>
<dbReference type="RefSeq" id="WP_069957600.1">
    <property type="nucleotide sequence ID" value="NZ_MCGG01000020.1"/>
</dbReference>
<evidence type="ECO:0000313" key="5">
    <source>
        <dbReference type="Proteomes" id="UP000095347"/>
    </source>
</evidence>
<feature type="domain" description="N-acetyltransferase" evidence="3">
    <location>
        <begin position="4"/>
        <end position="171"/>
    </location>
</feature>
<proteinExistence type="predicted"/>
<dbReference type="GO" id="GO:0016747">
    <property type="term" value="F:acyltransferase activity, transferring groups other than amino-acyl groups"/>
    <property type="evidence" value="ECO:0007669"/>
    <property type="project" value="InterPro"/>
</dbReference>
<dbReference type="STRING" id="28181.BEN30_08390"/>
<dbReference type="CDD" id="cd04301">
    <property type="entry name" value="NAT_SF"/>
    <property type="match status" value="1"/>
</dbReference>
<evidence type="ECO:0000256" key="1">
    <source>
        <dbReference type="ARBA" id="ARBA00022679"/>
    </source>
</evidence>
<dbReference type="Pfam" id="PF13508">
    <property type="entry name" value="Acetyltransf_7"/>
    <property type="match status" value="1"/>
</dbReference>
<dbReference type="PANTHER" id="PTHR43877:SF1">
    <property type="entry name" value="ACETYLTRANSFERASE"/>
    <property type="match status" value="1"/>
</dbReference>
<dbReference type="SUPFAM" id="SSF55729">
    <property type="entry name" value="Acyl-CoA N-acyltransferases (Nat)"/>
    <property type="match status" value="1"/>
</dbReference>